<organism evidence="1 2">
    <name type="scientific">Podospora didyma</name>
    <dbReference type="NCBI Taxonomy" id="330526"/>
    <lineage>
        <taxon>Eukaryota</taxon>
        <taxon>Fungi</taxon>
        <taxon>Dikarya</taxon>
        <taxon>Ascomycota</taxon>
        <taxon>Pezizomycotina</taxon>
        <taxon>Sordariomycetes</taxon>
        <taxon>Sordariomycetidae</taxon>
        <taxon>Sordariales</taxon>
        <taxon>Podosporaceae</taxon>
        <taxon>Podospora</taxon>
    </lineage>
</organism>
<dbReference type="Proteomes" id="UP001285441">
    <property type="component" value="Unassembled WGS sequence"/>
</dbReference>
<sequence>MSPTPPGHYWVCWGGRRCRSEPMLSYLSPFCNAGRFPGLAPFLLLPELRKKTEYCWAAEATAGRICGELEIFWISLKSDCCRARSGSGHPRCCCCTNPPLQSQLPIFFLFVISITGREAVTYWTEPRHDSSVCSEKWRERCVNAPRLTLKGPGPGLKLSYPRIATTMGGASLMAVEIDSFLKSRRHSGRQWKPRLDEVNGRHKVTDNSFSIQIHEEILPKHVSTTLNQRWSPS</sequence>
<evidence type="ECO:0000313" key="1">
    <source>
        <dbReference type="EMBL" id="KAK3381406.1"/>
    </source>
</evidence>
<protein>
    <submittedName>
        <fullName evidence="1">Uncharacterized protein</fullName>
    </submittedName>
</protein>
<dbReference type="EMBL" id="JAULSW010000005">
    <property type="protein sequence ID" value="KAK3381406.1"/>
    <property type="molecule type" value="Genomic_DNA"/>
</dbReference>
<reference evidence="1" key="2">
    <citation type="submission" date="2023-06" db="EMBL/GenBank/DDBJ databases">
        <authorList>
            <consortium name="Lawrence Berkeley National Laboratory"/>
            <person name="Haridas S."/>
            <person name="Hensen N."/>
            <person name="Bonometti L."/>
            <person name="Westerberg I."/>
            <person name="Brannstrom I.O."/>
            <person name="Guillou S."/>
            <person name="Cros-Aarteil S."/>
            <person name="Calhoun S."/>
            <person name="Kuo A."/>
            <person name="Mondo S."/>
            <person name="Pangilinan J."/>
            <person name="Riley R."/>
            <person name="LaButti K."/>
            <person name="Andreopoulos B."/>
            <person name="Lipzen A."/>
            <person name="Chen C."/>
            <person name="Yanf M."/>
            <person name="Daum C."/>
            <person name="Ng V."/>
            <person name="Clum A."/>
            <person name="Steindorff A."/>
            <person name="Ohm R."/>
            <person name="Martin F."/>
            <person name="Silar P."/>
            <person name="Natvig D."/>
            <person name="Lalanne C."/>
            <person name="Gautier V."/>
            <person name="Ament-velasquez S.L."/>
            <person name="Kruys A."/>
            <person name="Hutchinson M.I."/>
            <person name="Powell A.J."/>
            <person name="Barry K."/>
            <person name="Miller A.N."/>
            <person name="Grigoriev I.V."/>
            <person name="Debuchy R."/>
            <person name="Gladieux P."/>
            <person name="Thoren M.H."/>
            <person name="Johannesson H."/>
        </authorList>
    </citation>
    <scope>NUCLEOTIDE SEQUENCE</scope>
    <source>
        <strain evidence="1">CBS 232.78</strain>
    </source>
</reference>
<name>A0AAE0NH10_9PEZI</name>
<comment type="caution">
    <text evidence="1">The sequence shown here is derived from an EMBL/GenBank/DDBJ whole genome shotgun (WGS) entry which is preliminary data.</text>
</comment>
<evidence type="ECO:0000313" key="2">
    <source>
        <dbReference type="Proteomes" id="UP001285441"/>
    </source>
</evidence>
<proteinExistence type="predicted"/>
<reference evidence="1" key="1">
    <citation type="journal article" date="2023" name="Mol. Phylogenet. Evol.">
        <title>Genome-scale phylogeny and comparative genomics of the fungal order Sordariales.</title>
        <authorList>
            <person name="Hensen N."/>
            <person name="Bonometti L."/>
            <person name="Westerberg I."/>
            <person name="Brannstrom I.O."/>
            <person name="Guillou S."/>
            <person name="Cros-Aarteil S."/>
            <person name="Calhoun S."/>
            <person name="Haridas S."/>
            <person name="Kuo A."/>
            <person name="Mondo S."/>
            <person name="Pangilinan J."/>
            <person name="Riley R."/>
            <person name="LaButti K."/>
            <person name="Andreopoulos B."/>
            <person name="Lipzen A."/>
            <person name="Chen C."/>
            <person name="Yan M."/>
            <person name="Daum C."/>
            <person name="Ng V."/>
            <person name="Clum A."/>
            <person name="Steindorff A."/>
            <person name="Ohm R.A."/>
            <person name="Martin F."/>
            <person name="Silar P."/>
            <person name="Natvig D.O."/>
            <person name="Lalanne C."/>
            <person name="Gautier V."/>
            <person name="Ament-Velasquez S.L."/>
            <person name="Kruys A."/>
            <person name="Hutchinson M.I."/>
            <person name="Powell A.J."/>
            <person name="Barry K."/>
            <person name="Miller A.N."/>
            <person name="Grigoriev I.V."/>
            <person name="Debuchy R."/>
            <person name="Gladieux P."/>
            <person name="Hiltunen Thoren M."/>
            <person name="Johannesson H."/>
        </authorList>
    </citation>
    <scope>NUCLEOTIDE SEQUENCE</scope>
    <source>
        <strain evidence="1">CBS 232.78</strain>
    </source>
</reference>
<dbReference type="AlphaFoldDB" id="A0AAE0NH10"/>
<gene>
    <name evidence="1" type="ORF">B0H63DRAFT_203851</name>
</gene>
<accession>A0AAE0NH10</accession>
<keyword evidence="2" id="KW-1185">Reference proteome</keyword>